<proteinExistence type="predicted"/>
<sequence>MLGGGGSVTSGFEIRLSAILARRFRFVAEKKAVIAGCRRWLVDGGGGSKPWLRQRSHRKISDATPPRSHEPSRAQLATPSWSRPSITGAFALPPPDPPSPLLQPQSPTI</sequence>
<accession>A0ABD3D2B3</accession>
<feature type="compositionally biased region" description="Pro residues" evidence="1">
    <location>
        <begin position="92"/>
        <end position="101"/>
    </location>
</feature>
<reference evidence="4" key="1">
    <citation type="journal article" date="2024" name="IScience">
        <title>Strigolactones Initiate the Formation of Haustorium-like Structures in Castilleja.</title>
        <authorList>
            <person name="Buerger M."/>
            <person name="Peterson D."/>
            <person name="Chory J."/>
        </authorList>
    </citation>
    <scope>NUCLEOTIDE SEQUENCE [LARGE SCALE GENOMIC DNA]</scope>
</reference>
<protein>
    <submittedName>
        <fullName evidence="2">Uncharacterized protein</fullName>
    </submittedName>
</protein>
<evidence type="ECO:0000313" key="4">
    <source>
        <dbReference type="Proteomes" id="UP001632038"/>
    </source>
</evidence>
<name>A0ABD3D2B3_9LAMI</name>
<dbReference type="EMBL" id="JAVIJP010000028">
    <property type="protein sequence ID" value="KAL3634996.1"/>
    <property type="molecule type" value="Genomic_DNA"/>
</dbReference>
<comment type="caution">
    <text evidence="2">The sequence shown here is derived from an EMBL/GenBank/DDBJ whole genome shotgun (WGS) entry which is preliminary data.</text>
</comment>
<feature type="compositionally biased region" description="Polar residues" evidence="1">
    <location>
        <begin position="75"/>
        <end position="85"/>
    </location>
</feature>
<evidence type="ECO:0000256" key="1">
    <source>
        <dbReference type="SAM" id="MobiDB-lite"/>
    </source>
</evidence>
<dbReference type="EMBL" id="JAVIJP010000028">
    <property type="protein sequence ID" value="KAL3634952.1"/>
    <property type="molecule type" value="Genomic_DNA"/>
</dbReference>
<organism evidence="2 4">
    <name type="scientific">Castilleja foliolosa</name>
    <dbReference type="NCBI Taxonomy" id="1961234"/>
    <lineage>
        <taxon>Eukaryota</taxon>
        <taxon>Viridiplantae</taxon>
        <taxon>Streptophyta</taxon>
        <taxon>Embryophyta</taxon>
        <taxon>Tracheophyta</taxon>
        <taxon>Spermatophyta</taxon>
        <taxon>Magnoliopsida</taxon>
        <taxon>eudicotyledons</taxon>
        <taxon>Gunneridae</taxon>
        <taxon>Pentapetalae</taxon>
        <taxon>asterids</taxon>
        <taxon>lamiids</taxon>
        <taxon>Lamiales</taxon>
        <taxon>Orobanchaceae</taxon>
        <taxon>Pedicularideae</taxon>
        <taxon>Castillejinae</taxon>
        <taxon>Castilleja</taxon>
    </lineage>
</organism>
<dbReference type="Proteomes" id="UP001632038">
    <property type="component" value="Unassembled WGS sequence"/>
</dbReference>
<feature type="region of interest" description="Disordered" evidence="1">
    <location>
        <begin position="43"/>
        <end position="109"/>
    </location>
</feature>
<dbReference type="AlphaFoldDB" id="A0ABD3D2B3"/>
<keyword evidence="4" id="KW-1185">Reference proteome</keyword>
<evidence type="ECO:0000313" key="2">
    <source>
        <dbReference type="EMBL" id="KAL3634952.1"/>
    </source>
</evidence>
<reference evidence="2" key="2">
    <citation type="submission" date="2024-11" db="EMBL/GenBank/DDBJ databases">
        <authorList>
            <person name="Burger M."/>
            <person name="Chory J."/>
        </authorList>
    </citation>
    <scope>NUCLEOTIDE SEQUENCE</scope>
    <source>
        <strain evidence="2">Tecolote</strain>
        <tissue evidence="2">Flower</tissue>
    </source>
</reference>
<evidence type="ECO:0000313" key="3">
    <source>
        <dbReference type="EMBL" id="KAL3634996.1"/>
    </source>
</evidence>
<gene>
    <name evidence="2" type="ORF">CASFOL_022006</name>
    <name evidence="3" type="ORF">CASFOL_022050</name>
</gene>